<dbReference type="PANTHER" id="PTHR43649">
    <property type="entry name" value="ARABINOSE-BINDING PROTEIN-RELATED"/>
    <property type="match status" value="1"/>
</dbReference>
<comment type="caution">
    <text evidence="5">The sequence shown here is derived from an EMBL/GenBank/DDBJ whole genome shotgun (WGS) entry which is preliminary data.</text>
</comment>
<dbReference type="AlphaFoldDB" id="A0A1Y2BW04"/>
<dbReference type="InterPro" id="IPR050490">
    <property type="entry name" value="Bact_solute-bd_prot1"/>
</dbReference>
<evidence type="ECO:0000256" key="1">
    <source>
        <dbReference type="ARBA" id="ARBA00008520"/>
    </source>
</evidence>
<dbReference type="EMBL" id="MCGO01000042">
    <property type="protein sequence ID" value="ORY38827.1"/>
    <property type="molecule type" value="Genomic_DNA"/>
</dbReference>
<dbReference type="OrthoDB" id="2118873at2759"/>
<dbReference type="Pfam" id="PF13416">
    <property type="entry name" value="SBP_bac_8"/>
    <property type="match status" value="1"/>
</dbReference>
<evidence type="ECO:0000313" key="5">
    <source>
        <dbReference type="EMBL" id="ORY38827.1"/>
    </source>
</evidence>
<protein>
    <submittedName>
        <fullName evidence="5">Periplasmic binding protein-like II</fullName>
    </submittedName>
</protein>
<evidence type="ECO:0000256" key="3">
    <source>
        <dbReference type="ARBA" id="ARBA00022729"/>
    </source>
</evidence>
<name>A0A1Y2BW04_9FUNG</name>
<dbReference type="Proteomes" id="UP000193642">
    <property type="component" value="Unassembled WGS sequence"/>
</dbReference>
<keyword evidence="6" id="KW-1185">Reference proteome</keyword>
<accession>A0A1Y2BW04</accession>
<evidence type="ECO:0000313" key="6">
    <source>
        <dbReference type="Proteomes" id="UP000193642"/>
    </source>
</evidence>
<dbReference type="PANTHER" id="PTHR43649:SF34">
    <property type="entry name" value="ABC TRANSPORTER PERIPLASMIC-BINDING PROTEIN YCJN-RELATED"/>
    <property type="match status" value="1"/>
</dbReference>
<keyword evidence="3" id="KW-0732">Signal</keyword>
<comment type="similarity">
    <text evidence="1">Belongs to the bacterial solute-binding protein 1 family.</text>
</comment>
<dbReference type="SUPFAM" id="SSF53850">
    <property type="entry name" value="Periplasmic binding protein-like II"/>
    <property type="match status" value="1"/>
</dbReference>
<evidence type="ECO:0000256" key="4">
    <source>
        <dbReference type="SAM" id="Phobius"/>
    </source>
</evidence>
<dbReference type="InterPro" id="IPR006059">
    <property type="entry name" value="SBP"/>
</dbReference>
<feature type="transmembrane region" description="Helical" evidence="4">
    <location>
        <begin position="441"/>
        <end position="460"/>
    </location>
</feature>
<proteinExistence type="inferred from homology"/>
<gene>
    <name evidence="5" type="ORF">BCR33DRAFT_421752</name>
</gene>
<organism evidence="5 6">
    <name type="scientific">Rhizoclosmatium globosum</name>
    <dbReference type="NCBI Taxonomy" id="329046"/>
    <lineage>
        <taxon>Eukaryota</taxon>
        <taxon>Fungi</taxon>
        <taxon>Fungi incertae sedis</taxon>
        <taxon>Chytridiomycota</taxon>
        <taxon>Chytridiomycota incertae sedis</taxon>
        <taxon>Chytridiomycetes</taxon>
        <taxon>Chytridiales</taxon>
        <taxon>Chytriomycetaceae</taxon>
        <taxon>Rhizoclosmatium</taxon>
    </lineage>
</organism>
<sequence>MLSDQLSSPYGQYVTRNARIFTSTPTNGNSNLKIELKKFPAGQDYNEYLNQLRSACDQGLTDAFDVVMLEATVLGEFADCLVDLSAWDAKMTDGFATQVIANSYVNKRLVSLPTEVDFGVMFFNNDVLEKYSSGGPPTNFDEIESKSDAVLRAMRAVDNYGFSGFTGQLREYLTAQVAEWLAGYNKSMIVDTKTGLVAIETNSAARVINRVSTWTGINIIDPSDFTLDAAPLYLTPSQIDNLIDLDASLARFVNERSLFLRHWASTYYVLLKNSISFGWGVGPVVGWDASQNVGALGGWGVGVFKYSDNPAAAVKVASWLASNQMQRGAITTDKIKKIPSRTNLYNDKDVCKVLDQDICDLARNVQFAIRPSSLVGRHYANVTKMISSQMATFFLTPETIVEALTQLSIDLHTELGQPRTGGAININPPAPGKTVPSHMQIQLMGLCGVILVSCTVIYLTKRKQIDENIKEAGDKLKVLAQTAKQEVIMKTQKRADLDFGANEFTHLDEEMDEDDKKVGLAKKGAQPGYSAVKEAEKDDFV</sequence>
<keyword evidence="2" id="KW-0813">Transport</keyword>
<keyword evidence="4" id="KW-1133">Transmembrane helix</keyword>
<keyword evidence="4" id="KW-0472">Membrane</keyword>
<dbReference type="STRING" id="329046.A0A1Y2BW04"/>
<evidence type="ECO:0000256" key="2">
    <source>
        <dbReference type="ARBA" id="ARBA00022448"/>
    </source>
</evidence>
<dbReference type="Gene3D" id="3.40.190.10">
    <property type="entry name" value="Periplasmic binding protein-like II"/>
    <property type="match status" value="2"/>
</dbReference>
<keyword evidence="4" id="KW-0812">Transmembrane</keyword>
<reference evidence="5 6" key="1">
    <citation type="submission" date="2016-07" db="EMBL/GenBank/DDBJ databases">
        <title>Pervasive Adenine N6-methylation of Active Genes in Fungi.</title>
        <authorList>
            <consortium name="DOE Joint Genome Institute"/>
            <person name="Mondo S.J."/>
            <person name="Dannebaum R.O."/>
            <person name="Kuo R.C."/>
            <person name="Labutti K."/>
            <person name="Haridas S."/>
            <person name="Kuo A."/>
            <person name="Salamov A."/>
            <person name="Ahrendt S.R."/>
            <person name="Lipzen A."/>
            <person name="Sullivan W."/>
            <person name="Andreopoulos W.B."/>
            <person name="Clum A."/>
            <person name="Lindquist E."/>
            <person name="Daum C."/>
            <person name="Ramamoorthy G.K."/>
            <person name="Gryganskyi A."/>
            <person name="Culley D."/>
            <person name="Magnuson J.K."/>
            <person name="James T.Y."/>
            <person name="O'Malley M.A."/>
            <person name="Stajich J.E."/>
            <person name="Spatafora J.W."/>
            <person name="Visel A."/>
            <person name="Grigoriev I.V."/>
        </authorList>
    </citation>
    <scope>NUCLEOTIDE SEQUENCE [LARGE SCALE GENOMIC DNA]</scope>
    <source>
        <strain evidence="5 6">JEL800</strain>
    </source>
</reference>